<dbReference type="AlphaFoldDB" id="A0A1V9X9E5"/>
<feature type="region of interest" description="Disordered" evidence="2">
    <location>
        <begin position="79"/>
        <end position="98"/>
    </location>
</feature>
<keyword evidence="1" id="KW-0862">Zinc</keyword>
<dbReference type="InterPro" id="IPR013087">
    <property type="entry name" value="Znf_C2H2_type"/>
</dbReference>
<proteinExistence type="predicted"/>
<evidence type="ECO:0000313" key="4">
    <source>
        <dbReference type="EMBL" id="OQR70175.1"/>
    </source>
</evidence>
<dbReference type="EMBL" id="MNPL01018405">
    <property type="protein sequence ID" value="OQR70175.1"/>
    <property type="molecule type" value="Genomic_DNA"/>
</dbReference>
<protein>
    <recommendedName>
        <fullName evidence="3">C2H2-type domain-containing protein</fullName>
    </recommendedName>
</protein>
<dbReference type="InParanoid" id="A0A1V9X9E5"/>
<keyword evidence="1" id="KW-0863">Zinc-finger</keyword>
<organism evidence="4 5">
    <name type="scientific">Tropilaelaps mercedesae</name>
    <dbReference type="NCBI Taxonomy" id="418985"/>
    <lineage>
        <taxon>Eukaryota</taxon>
        <taxon>Metazoa</taxon>
        <taxon>Ecdysozoa</taxon>
        <taxon>Arthropoda</taxon>
        <taxon>Chelicerata</taxon>
        <taxon>Arachnida</taxon>
        <taxon>Acari</taxon>
        <taxon>Parasitiformes</taxon>
        <taxon>Mesostigmata</taxon>
        <taxon>Gamasina</taxon>
        <taxon>Dermanyssoidea</taxon>
        <taxon>Laelapidae</taxon>
        <taxon>Tropilaelaps</taxon>
    </lineage>
</organism>
<keyword evidence="5" id="KW-1185">Reference proteome</keyword>
<gene>
    <name evidence="4" type="ORF">BIW11_11801</name>
</gene>
<dbReference type="OrthoDB" id="10031901at2759"/>
<dbReference type="PANTHER" id="PTHR33936">
    <property type="entry name" value="PROTEIN CBG17840"/>
    <property type="match status" value="1"/>
</dbReference>
<feature type="region of interest" description="Disordered" evidence="2">
    <location>
        <begin position="685"/>
        <end position="709"/>
    </location>
</feature>
<feature type="region of interest" description="Disordered" evidence="2">
    <location>
        <begin position="818"/>
        <end position="837"/>
    </location>
</feature>
<feature type="compositionally biased region" description="Basic and acidic residues" evidence="2">
    <location>
        <begin position="848"/>
        <end position="865"/>
    </location>
</feature>
<evidence type="ECO:0000256" key="2">
    <source>
        <dbReference type="SAM" id="MobiDB-lite"/>
    </source>
</evidence>
<dbReference type="Proteomes" id="UP000192247">
    <property type="component" value="Unassembled WGS sequence"/>
</dbReference>
<dbReference type="GO" id="GO:0008270">
    <property type="term" value="F:zinc ion binding"/>
    <property type="evidence" value="ECO:0007669"/>
    <property type="project" value="UniProtKB-KW"/>
</dbReference>
<sequence>MYSSDCQLYSLGDEAFSPVAGAECAVESVAGSGFLFNTSANCVTSAHPAVAGLPTSVVPPPPPASTVVTAVTSVTAAQLTGERPSAPTPNSTVSRTPGIVPGLSIVTRSSTAIQSSPAGGSTIPTGFAIAPRQLDACPDSAATAELSAIRRGQHTAEVHPLEHQQEPPLSTHFVQQQQQQLESVPALIVSCNKNPVKMLGGTRTKKYAGPLPYRPRRTKVLKSDHHCKICDKYYSNRKQLRKHVNSFHPEEPFEITSKNLNLDRVNWCLEPGCDFRHDRNHVFTKHLEEKHSILAERIERRFDTFAEYEKWKVEVEESRKIKFVAGDGYYWRLTKEGRRVSRQHLFCHKAKEFNTVGKKVAFRMEGHTEEEIELLVKPTWNKITESLARETQAKRDSLAQRNAGPAKGAEDNSLESGENLDVAVDEMEVIRRLVPGKRNLIKTARTNSKGGCFLFSQCTAYLHVTIYEHDRSVHVEGCLSHYGHEPLLEHGIFDLPESVVARLKQRFVKGHPLEDVRAFAASHWPHIRFRPGALEEVRDRNLRRILFKQYHAQFANIFERVVDISRTIKQFYFVEPRDVLVTLLDIEHTLHDLHKQLVRQINDTVYPAYKPERAMRDSPVDIQQILECLAMQKNFAHFKRLVRYAEHHKSFYMNHRVAKGERRRVSEFDMALADEAYRCVELEEADHRGSGDEQVRRKRRDVLGEDDSSSSMEKIRLLDRVAAQGLGSTGTPEHLIELTMRPLATSAGSLCDLNDASITELTSTAVPSSLTNFEATEHCRSSQAPSPDVLLDLGHQPSPHEHPASGVHFMDTTTLSSFTGANSPSSKHHAEKKSTISEFLRQTAGVCRPDESKKMLAPSEKDEIPRGTNSEAPMQHEVAFPTEDESLTLSQLPEFLPKSPSAADKGDMPEVASLATPVPGRGVTPTPAAPVYLPTYLTLGAPFCASDSDGDAGAEGDLMLNFDHLFGPRTPQS</sequence>
<dbReference type="InterPro" id="IPR052797">
    <property type="entry name" value="RegFact_GeneExpr_CellDeath"/>
</dbReference>
<comment type="caution">
    <text evidence="4">The sequence shown here is derived from an EMBL/GenBank/DDBJ whole genome shotgun (WGS) entry which is preliminary data.</text>
</comment>
<evidence type="ECO:0000259" key="3">
    <source>
        <dbReference type="PROSITE" id="PS50157"/>
    </source>
</evidence>
<feature type="region of interest" description="Disordered" evidence="2">
    <location>
        <begin position="391"/>
        <end position="417"/>
    </location>
</feature>
<name>A0A1V9X9E5_9ACAR</name>
<dbReference type="PROSITE" id="PS50157">
    <property type="entry name" value="ZINC_FINGER_C2H2_2"/>
    <property type="match status" value="1"/>
</dbReference>
<dbReference type="PROSITE" id="PS00028">
    <property type="entry name" value="ZINC_FINGER_C2H2_1"/>
    <property type="match status" value="1"/>
</dbReference>
<feature type="domain" description="C2H2-type" evidence="3">
    <location>
        <begin position="225"/>
        <end position="253"/>
    </location>
</feature>
<accession>A0A1V9X9E5</accession>
<feature type="compositionally biased region" description="Basic and acidic residues" evidence="2">
    <location>
        <begin position="685"/>
        <end position="695"/>
    </location>
</feature>
<dbReference type="SMART" id="SM00355">
    <property type="entry name" value="ZnF_C2H2"/>
    <property type="match status" value="2"/>
</dbReference>
<evidence type="ECO:0000313" key="5">
    <source>
        <dbReference type="Proteomes" id="UP000192247"/>
    </source>
</evidence>
<keyword evidence="1" id="KW-0479">Metal-binding</keyword>
<dbReference type="PANTHER" id="PTHR33936:SF24">
    <property type="entry name" value="C2H2-TYPE DOMAIN-CONTAINING PROTEIN"/>
    <property type="match status" value="1"/>
</dbReference>
<feature type="region of interest" description="Disordered" evidence="2">
    <location>
        <begin position="896"/>
        <end position="924"/>
    </location>
</feature>
<evidence type="ECO:0000256" key="1">
    <source>
        <dbReference type="PROSITE-ProRule" id="PRU00042"/>
    </source>
</evidence>
<feature type="region of interest" description="Disordered" evidence="2">
    <location>
        <begin position="847"/>
        <end position="873"/>
    </location>
</feature>
<reference evidence="4 5" key="1">
    <citation type="journal article" date="2017" name="Gigascience">
        <title>Draft genome of the honey bee ectoparasitic mite, Tropilaelaps mercedesae, is shaped by the parasitic life history.</title>
        <authorList>
            <person name="Dong X."/>
            <person name="Armstrong S.D."/>
            <person name="Xia D."/>
            <person name="Makepeace B.L."/>
            <person name="Darby A.C."/>
            <person name="Kadowaki T."/>
        </authorList>
    </citation>
    <scope>NUCLEOTIDE SEQUENCE [LARGE SCALE GENOMIC DNA]</scope>
    <source>
        <strain evidence="4">Wuxi-XJTLU</strain>
    </source>
</reference>